<evidence type="ECO:0000313" key="1">
    <source>
        <dbReference type="EnsemblMetazoa" id="AATE004549-PA.1"/>
    </source>
</evidence>
<dbReference type="EnsemblMetazoa" id="AATE004549-RA">
    <property type="protein sequence ID" value="AATE004549-PA.1"/>
    <property type="gene ID" value="AATE004549"/>
</dbReference>
<reference evidence="1" key="1">
    <citation type="submission" date="2022-08" db="UniProtKB">
        <authorList>
            <consortium name="EnsemblMetazoa"/>
        </authorList>
    </citation>
    <scope>IDENTIFICATION</scope>
    <source>
        <strain evidence="1">EBRO</strain>
    </source>
</reference>
<dbReference type="VEuPathDB" id="VectorBase:AATE004549"/>
<organism evidence="1">
    <name type="scientific">Anopheles atroparvus</name>
    <name type="common">European mosquito</name>
    <dbReference type="NCBI Taxonomy" id="41427"/>
    <lineage>
        <taxon>Eukaryota</taxon>
        <taxon>Metazoa</taxon>
        <taxon>Ecdysozoa</taxon>
        <taxon>Arthropoda</taxon>
        <taxon>Hexapoda</taxon>
        <taxon>Insecta</taxon>
        <taxon>Pterygota</taxon>
        <taxon>Neoptera</taxon>
        <taxon>Endopterygota</taxon>
        <taxon>Diptera</taxon>
        <taxon>Nematocera</taxon>
        <taxon>Culicoidea</taxon>
        <taxon>Culicidae</taxon>
        <taxon>Anophelinae</taxon>
        <taxon>Anopheles</taxon>
    </lineage>
</organism>
<accession>A0A182ISA7</accession>
<name>A0A182ISA7_ANOAO</name>
<proteinExistence type="predicted"/>
<sequence length="196" mass="22460">MMETPDEVTIFCSYYYHLQHLQHHHHHPNTDKSGTFRRAVASLGAILCLYRLSVVWFLKIINIGCPQSVLWCPRGDCASPRPPKPPLWPPEPELPLESQWADAGEGYWANHHHQPPAGTANTDQWVAVHVHVGELSGRKSNRDVVLVYRARTCRDSTEQRTETTFTVYWQEHGCLTRPSFVSDGFPTQFSGGWMLW</sequence>
<dbReference type="AlphaFoldDB" id="A0A182ISA7"/>
<protein>
    <submittedName>
        <fullName evidence="1">Uncharacterized protein</fullName>
    </submittedName>
</protein>